<feature type="transmembrane region" description="Helical" evidence="1">
    <location>
        <begin position="12"/>
        <end position="30"/>
    </location>
</feature>
<organism evidence="3 4">
    <name type="scientific">Limnoglobus roseus</name>
    <dbReference type="NCBI Taxonomy" id="2598579"/>
    <lineage>
        <taxon>Bacteria</taxon>
        <taxon>Pseudomonadati</taxon>
        <taxon>Planctomycetota</taxon>
        <taxon>Planctomycetia</taxon>
        <taxon>Gemmatales</taxon>
        <taxon>Gemmataceae</taxon>
        <taxon>Limnoglobus</taxon>
    </lineage>
</organism>
<dbReference type="InterPro" id="IPR012902">
    <property type="entry name" value="N_methyl_site"/>
</dbReference>
<dbReference type="Pfam" id="PF07963">
    <property type="entry name" value="N_methyl"/>
    <property type="match status" value="1"/>
</dbReference>
<dbReference type="Pfam" id="PF07596">
    <property type="entry name" value="SBP_bac_10"/>
    <property type="match status" value="1"/>
</dbReference>
<reference evidence="4" key="1">
    <citation type="submission" date="2019-08" db="EMBL/GenBank/DDBJ databases">
        <title>Limnoglobus roseus gen. nov., sp. nov., a novel freshwater planctomycete with a giant genome from the family Gemmataceae.</title>
        <authorList>
            <person name="Kulichevskaya I.S."/>
            <person name="Naumoff D.G."/>
            <person name="Miroshnikov K."/>
            <person name="Ivanova A."/>
            <person name="Philippov D.A."/>
            <person name="Hakobyan A."/>
            <person name="Rijpstra I.C."/>
            <person name="Sinninghe Damste J.S."/>
            <person name="Liesack W."/>
            <person name="Dedysh S.N."/>
        </authorList>
    </citation>
    <scope>NUCLEOTIDE SEQUENCE [LARGE SCALE GENOMIC DNA]</scope>
    <source>
        <strain evidence="4">PX52</strain>
    </source>
</reference>
<keyword evidence="4" id="KW-1185">Reference proteome</keyword>
<dbReference type="InterPro" id="IPR011453">
    <property type="entry name" value="DUF1559"/>
</dbReference>
<evidence type="ECO:0000259" key="2">
    <source>
        <dbReference type="Pfam" id="PF07596"/>
    </source>
</evidence>
<keyword evidence="1" id="KW-0472">Membrane</keyword>
<dbReference type="InterPro" id="IPR027558">
    <property type="entry name" value="Pre_pil_HX9DG_C"/>
</dbReference>
<dbReference type="SUPFAM" id="SSF54523">
    <property type="entry name" value="Pili subunits"/>
    <property type="match status" value="1"/>
</dbReference>
<gene>
    <name evidence="3" type="ORF">PX52LOC_07996</name>
</gene>
<dbReference type="RefSeq" id="WP_149115123.1">
    <property type="nucleotide sequence ID" value="NZ_CP042425.1"/>
</dbReference>
<dbReference type="KEGG" id="lrs:PX52LOC_07996"/>
<evidence type="ECO:0000313" key="4">
    <source>
        <dbReference type="Proteomes" id="UP000324974"/>
    </source>
</evidence>
<dbReference type="Proteomes" id="UP000324974">
    <property type="component" value="Chromosome"/>
</dbReference>
<dbReference type="NCBIfam" id="TIGR04294">
    <property type="entry name" value="pre_pil_HX9DG"/>
    <property type="match status" value="1"/>
</dbReference>
<dbReference type="PANTHER" id="PTHR30093:SF2">
    <property type="entry name" value="TYPE II SECRETION SYSTEM PROTEIN H"/>
    <property type="match status" value="1"/>
</dbReference>
<dbReference type="AlphaFoldDB" id="A0A5C1AQI1"/>
<dbReference type="EMBL" id="CP042425">
    <property type="protein sequence ID" value="QEL20875.1"/>
    <property type="molecule type" value="Genomic_DNA"/>
</dbReference>
<name>A0A5C1AQI1_9BACT</name>
<dbReference type="PANTHER" id="PTHR30093">
    <property type="entry name" value="GENERAL SECRETION PATHWAY PROTEIN G"/>
    <property type="match status" value="1"/>
</dbReference>
<dbReference type="InterPro" id="IPR045584">
    <property type="entry name" value="Pilin-like"/>
</dbReference>
<dbReference type="NCBIfam" id="TIGR02532">
    <property type="entry name" value="IV_pilin_GFxxxE"/>
    <property type="match status" value="1"/>
</dbReference>
<feature type="domain" description="DUF1559" evidence="2">
    <location>
        <begin position="31"/>
        <end position="291"/>
    </location>
</feature>
<keyword evidence="1" id="KW-0812">Transmembrane</keyword>
<dbReference type="OrthoDB" id="289947at2"/>
<dbReference type="Gene3D" id="3.30.700.10">
    <property type="entry name" value="Glycoprotein, Type 4 Pilin"/>
    <property type="match status" value="1"/>
</dbReference>
<keyword evidence="1" id="KW-1133">Transmembrane helix</keyword>
<protein>
    <recommendedName>
        <fullName evidence="2">DUF1559 domain-containing protein</fullName>
    </recommendedName>
</protein>
<accession>A0A5C1AQI1</accession>
<proteinExistence type="predicted"/>
<sequence>MRRRAAFTLIELLVVIAIIAVLIGLLLPAVQKVREAAARIKCQNNLKQLGLAMNNFESTRGGFPCAQEEQVIGGVSFVSYWGLQLMPHIEQDNVRKQYNFGQKYNHSSNKGVLATPIQIMTCPSAPNPGRTGTTNSADESGVKYPTAVADYAGHYGPSTNLYTTKANGTAGLGFISGTAPGETEGVFGSTKNRFVRIVEIADGTSNTIALAESAGRPDWWKAGVLDPASTPTAANCGWAVPNMFVVNGFQGDGTANGPCMVNCNNNNGIYAFHTGVANVLLADGSVRSLQKTATAQTVAAMLTRIGGEVVSGDN</sequence>
<evidence type="ECO:0000256" key="1">
    <source>
        <dbReference type="SAM" id="Phobius"/>
    </source>
</evidence>
<evidence type="ECO:0000313" key="3">
    <source>
        <dbReference type="EMBL" id="QEL20875.1"/>
    </source>
</evidence>